<name>A0A8K1D3Q8_9PASS</name>
<sequence length="209" mass="23397">MEKKSLEIEKKSVGMEKKSLEKMANLWDGENIPWNGEEFFGNREEIFGNGERIFGMENKKIFGIEKKSLETEKKSLGIDNKSLGWRRNLWKTGKNPLGTSLGTIQLRVGHSWNIPTGTIPKIRVPNPQEFRDDPTGLQELRGHLQRVLRVPLSSRGPLGVREPEPGLLPGDSQLLLVDDPVGRQNRPQQGFGLGLVHQPHLTEALPAAA</sequence>
<protein>
    <submittedName>
        <fullName evidence="1">Uncharacterized protein</fullName>
    </submittedName>
</protein>
<dbReference type="EMBL" id="SWJQ01008000">
    <property type="protein sequence ID" value="TRZ04953.1"/>
    <property type="molecule type" value="Genomic_DNA"/>
</dbReference>
<dbReference type="Proteomes" id="UP000796761">
    <property type="component" value="Unassembled WGS sequence"/>
</dbReference>
<evidence type="ECO:0000313" key="1">
    <source>
        <dbReference type="EMBL" id="TRZ04953.1"/>
    </source>
</evidence>
<proteinExistence type="predicted"/>
<dbReference type="AlphaFoldDB" id="A0A8K1D3Q8"/>
<reference evidence="1" key="1">
    <citation type="submission" date="2019-04" db="EMBL/GenBank/DDBJ databases">
        <title>Genome assembly of Zosterops borbonicus 15179.</title>
        <authorList>
            <person name="Leroy T."/>
            <person name="Anselmetti Y."/>
            <person name="Tilak M.-K."/>
            <person name="Nabholz B."/>
        </authorList>
    </citation>
    <scope>NUCLEOTIDE SEQUENCE</scope>
    <source>
        <strain evidence="1">HGM_15179</strain>
        <tissue evidence="1">Muscle</tissue>
    </source>
</reference>
<comment type="caution">
    <text evidence="1">The sequence shown here is derived from an EMBL/GenBank/DDBJ whole genome shotgun (WGS) entry which is preliminary data.</text>
</comment>
<accession>A0A8K1D3Q8</accession>
<evidence type="ECO:0000313" key="2">
    <source>
        <dbReference type="Proteomes" id="UP000796761"/>
    </source>
</evidence>
<gene>
    <name evidence="1" type="ORF">HGM15179_022154</name>
</gene>
<organism evidence="1 2">
    <name type="scientific">Zosterops borbonicus</name>
    <dbReference type="NCBI Taxonomy" id="364589"/>
    <lineage>
        <taxon>Eukaryota</taxon>
        <taxon>Metazoa</taxon>
        <taxon>Chordata</taxon>
        <taxon>Craniata</taxon>
        <taxon>Vertebrata</taxon>
        <taxon>Euteleostomi</taxon>
        <taxon>Archelosauria</taxon>
        <taxon>Archosauria</taxon>
        <taxon>Dinosauria</taxon>
        <taxon>Saurischia</taxon>
        <taxon>Theropoda</taxon>
        <taxon>Coelurosauria</taxon>
        <taxon>Aves</taxon>
        <taxon>Neognathae</taxon>
        <taxon>Neoaves</taxon>
        <taxon>Telluraves</taxon>
        <taxon>Australaves</taxon>
        <taxon>Passeriformes</taxon>
        <taxon>Sylvioidea</taxon>
        <taxon>Zosteropidae</taxon>
        <taxon>Zosterops</taxon>
    </lineage>
</organism>
<keyword evidence="2" id="KW-1185">Reference proteome</keyword>